<sequence>MLKLGERIIIVDDRFEQNLPLGEYGYIIAYDRNNDSAFDYVIRVPKANRQFYVPCEDIELEETLIEIEAARIEKEALIDFALVTRNEELFKRVMNGGQQEEQPAEETNKEVLSREEFIRQVNLKAWI</sequence>
<organism evidence="1 2">
    <name type="scientific">Cohnella suwonensis</name>
    <dbReference type="NCBI Taxonomy" id="696072"/>
    <lineage>
        <taxon>Bacteria</taxon>
        <taxon>Bacillati</taxon>
        <taxon>Bacillota</taxon>
        <taxon>Bacilli</taxon>
        <taxon>Bacillales</taxon>
        <taxon>Paenibacillaceae</taxon>
        <taxon>Cohnella</taxon>
    </lineage>
</organism>
<proteinExistence type="predicted"/>
<dbReference type="Proteomes" id="UP001596105">
    <property type="component" value="Unassembled WGS sequence"/>
</dbReference>
<name>A0ABW0LS98_9BACL</name>
<accession>A0ABW0LS98</accession>
<reference evidence="2" key="1">
    <citation type="journal article" date="2019" name="Int. J. Syst. Evol. Microbiol.">
        <title>The Global Catalogue of Microorganisms (GCM) 10K type strain sequencing project: providing services to taxonomists for standard genome sequencing and annotation.</title>
        <authorList>
            <consortium name="The Broad Institute Genomics Platform"/>
            <consortium name="The Broad Institute Genome Sequencing Center for Infectious Disease"/>
            <person name="Wu L."/>
            <person name="Ma J."/>
        </authorList>
    </citation>
    <scope>NUCLEOTIDE SEQUENCE [LARGE SCALE GENOMIC DNA]</scope>
    <source>
        <strain evidence="2">CCUG 57113</strain>
    </source>
</reference>
<evidence type="ECO:0000313" key="1">
    <source>
        <dbReference type="EMBL" id="MFC5468603.1"/>
    </source>
</evidence>
<keyword evidence="2" id="KW-1185">Reference proteome</keyword>
<comment type="caution">
    <text evidence="1">The sequence shown here is derived from an EMBL/GenBank/DDBJ whole genome shotgun (WGS) entry which is preliminary data.</text>
</comment>
<protein>
    <submittedName>
        <fullName evidence="1">ATPase</fullName>
    </submittedName>
</protein>
<dbReference type="EMBL" id="JBHSMH010000017">
    <property type="protein sequence ID" value="MFC5468603.1"/>
    <property type="molecule type" value="Genomic_DNA"/>
</dbReference>
<dbReference type="RefSeq" id="WP_209744944.1">
    <property type="nucleotide sequence ID" value="NZ_JBHSMH010000017.1"/>
</dbReference>
<evidence type="ECO:0000313" key="2">
    <source>
        <dbReference type="Proteomes" id="UP001596105"/>
    </source>
</evidence>
<gene>
    <name evidence="1" type="ORF">ACFPPD_07705</name>
</gene>